<dbReference type="InterPro" id="IPR046906">
    <property type="entry name" value="Mab-21_HhH/H2TH-like"/>
</dbReference>
<evidence type="ECO:0000256" key="4">
    <source>
        <dbReference type="ARBA" id="ARBA00022695"/>
    </source>
</evidence>
<protein>
    <submittedName>
        <fullName evidence="11">Protein MB21D2</fullName>
    </submittedName>
</protein>
<keyword evidence="5" id="KW-0479">Metal-binding</keyword>
<comment type="cofactor">
    <cofactor evidence="1">
        <name>Mg(2+)</name>
        <dbReference type="ChEBI" id="CHEBI:18420"/>
    </cofactor>
</comment>
<dbReference type="PANTHER" id="PTHR10656">
    <property type="entry name" value="CELL FATE DETERMINING PROTEIN MAB21-RELATED"/>
    <property type="match status" value="1"/>
</dbReference>
<dbReference type="OrthoDB" id="5968689at2759"/>
<name>A0A2B4SH50_STYPI</name>
<dbReference type="Pfam" id="PF03281">
    <property type="entry name" value="Mab-21"/>
    <property type="match status" value="1"/>
</dbReference>
<comment type="caution">
    <text evidence="11">The sequence shown here is derived from an EMBL/GenBank/DDBJ whole genome shotgun (WGS) entry which is preliminary data.</text>
</comment>
<evidence type="ECO:0000256" key="5">
    <source>
        <dbReference type="ARBA" id="ARBA00022723"/>
    </source>
</evidence>
<keyword evidence="12" id="KW-1185">Reference proteome</keyword>
<evidence type="ECO:0000313" key="12">
    <source>
        <dbReference type="Proteomes" id="UP000225706"/>
    </source>
</evidence>
<dbReference type="GO" id="GO:0016779">
    <property type="term" value="F:nucleotidyltransferase activity"/>
    <property type="evidence" value="ECO:0007669"/>
    <property type="project" value="UniProtKB-KW"/>
</dbReference>
<keyword evidence="4" id="KW-0548">Nucleotidyltransferase</keyword>
<evidence type="ECO:0000256" key="2">
    <source>
        <dbReference type="ARBA" id="ARBA00008307"/>
    </source>
</evidence>
<evidence type="ECO:0000313" key="11">
    <source>
        <dbReference type="EMBL" id="PFX27812.1"/>
    </source>
</evidence>
<keyword evidence="3" id="KW-0808">Transferase</keyword>
<keyword evidence="7" id="KW-0067">ATP-binding</keyword>
<reference evidence="12" key="1">
    <citation type="journal article" date="2017" name="bioRxiv">
        <title>Comparative analysis of the genomes of Stylophora pistillata and Acropora digitifera provides evidence for extensive differences between species of corals.</title>
        <authorList>
            <person name="Voolstra C.R."/>
            <person name="Li Y."/>
            <person name="Liew Y.J."/>
            <person name="Baumgarten S."/>
            <person name="Zoccola D."/>
            <person name="Flot J.-F."/>
            <person name="Tambutte S."/>
            <person name="Allemand D."/>
            <person name="Aranda M."/>
        </authorList>
    </citation>
    <scope>NUCLEOTIDE SEQUENCE [LARGE SCALE GENOMIC DNA]</scope>
</reference>
<keyword evidence="8" id="KW-0460">Magnesium</keyword>
<evidence type="ECO:0000259" key="9">
    <source>
        <dbReference type="Pfam" id="PF03281"/>
    </source>
</evidence>
<dbReference type="InterPro" id="IPR046903">
    <property type="entry name" value="Mab-21-like_nuc_Trfase"/>
</dbReference>
<evidence type="ECO:0000256" key="7">
    <source>
        <dbReference type="ARBA" id="ARBA00022840"/>
    </source>
</evidence>
<evidence type="ECO:0000256" key="1">
    <source>
        <dbReference type="ARBA" id="ARBA00001946"/>
    </source>
</evidence>
<feature type="domain" description="Mab-21-like HhH/H2TH-like" evidence="10">
    <location>
        <begin position="784"/>
        <end position="878"/>
    </location>
</feature>
<dbReference type="GO" id="GO:0005524">
    <property type="term" value="F:ATP binding"/>
    <property type="evidence" value="ECO:0007669"/>
    <property type="project" value="UniProtKB-KW"/>
</dbReference>
<evidence type="ECO:0000256" key="3">
    <source>
        <dbReference type="ARBA" id="ARBA00022679"/>
    </source>
</evidence>
<dbReference type="GO" id="GO:0046872">
    <property type="term" value="F:metal ion binding"/>
    <property type="evidence" value="ECO:0007669"/>
    <property type="project" value="UniProtKB-KW"/>
</dbReference>
<dbReference type="PANTHER" id="PTHR10656:SF42">
    <property type="entry name" value="CYCLIC GMP-AMP SYNTHASE-LIKE PROTEIN-RELATED"/>
    <property type="match status" value="1"/>
</dbReference>
<dbReference type="Proteomes" id="UP000225706">
    <property type="component" value="Unassembled WGS sequence"/>
</dbReference>
<feature type="domain" description="Mab-21-like HhH/H2TH-like" evidence="10">
    <location>
        <begin position="340"/>
        <end position="433"/>
    </location>
</feature>
<dbReference type="Pfam" id="PF20266">
    <property type="entry name" value="Mab-21_C"/>
    <property type="match status" value="2"/>
</dbReference>
<dbReference type="AlphaFoldDB" id="A0A2B4SH50"/>
<evidence type="ECO:0000256" key="8">
    <source>
        <dbReference type="ARBA" id="ARBA00022842"/>
    </source>
</evidence>
<dbReference type="Gene3D" id="1.10.1410.40">
    <property type="match status" value="2"/>
</dbReference>
<dbReference type="SMART" id="SM01265">
    <property type="entry name" value="Mab-21"/>
    <property type="match status" value="2"/>
</dbReference>
<evidence type="ECO:0000256" key="6">
    <source>
        <dbReference type="ARBA" id="ARBA00022741"/>
    </source>
</evidence>
<evidence type="ECO:0000259" key="10">
    <source>
        <dbReference type="Pfam" id="PF20266"/>
    </source>
</evidence>
<dbReference type="EMBL" id="LSMT01000095">
    <property type="protein sequence ID" value="PFX27812.1"/>
    <property type="molecule type" value="Genomic_DNA"/>
</dbReference>
<proteinExistence type="inferred from homology"/>
<comment type="similarity">
    <text evidence="2">Belongs to the mab-21 family.</text>
</comment>
<dbReference type="InterPro" id="IPR024810">
    <property type="entry name" value="MAB21L/cGLR"/>
</dbReference>
<gene>
    <name evidence="11" type="primary">MB21D2</name>
    <name evidence="11" type="ORF">AWC38_SpisGene7472</name>
</gene>
<sequence length="914" mass="105289">MVLTIICTLAFASLIVAFVFRSKRNGKAWDILSFFQISNTLHLETALRKYDNFFLLVHLQHQTILSAVKSFGEETDCCVLTGSAFEGCFLPKKMSSGIEIAVECDFFVQLPPPTAKDSTGALLYTQVDGKTHQVFVKVLDPSGIEWEFMGIDQTAGFLKQCHDGLYIKRNFMQAMEDRILNSLGKVYSKKPGGMEIVQRSQTRHGRELFASLDVSFFKKISERLDMLPLDPDTWSGNAMTTAQMLWVNLTNWSSSVWPARIFKVHVVLECSWPAVAMENWLQRQRQWPSMKTVQDIALTPCYLHPLWDVTGHAIDQEVMAFQLTFGRAEFLLFSETGPKERQCVVILKALIAKHFNDSKVFTSHFIKMAIFWHLESTPLAERQRMGRGELLMHLLHKLIVFLENNNLPHFFNPCVNLLEGFSTCDISYTLKELKRVQRNILDYLTSELFPEEWLGANGDDFVQKVLQSLTKARTLQFQQLEVERALFKYENFLFLNMTQHKVIFEAIKKQRILSQLPKTVLPVGSMFEGSHIAECTDDGRIIQEMDFMLILPDVIAAEGDSEPLKCVSVEGRNPGYVNLKVLDATHISIQDTPALRDLVDPFTKLYEIYNEELFLSHKFVRMFERRVGYAVINTMGTKFNPSQGIELGMKRKSVKDFYPVMTIFLKEPIHCLIWPDSEAWPDTAVGALFDTLSAIQDSQSSLSWENQIIDIAPAILCQVPTDIKDAWLRRRRYWPDQGLVKKISSLHCYLLAKPHPYTTNKLLEWRFSFSSAELLLSSAITPWQKQVLMVVKALRRKYLQEPKLVASYHLKTVMFWVLESMPEQIRESCSRAVLLQRLIDKLLSCLKAKNLPHFFIPENNMFSHCEDGDILTVLSKVQRMRENLPLYLTEDLFIAAVTEEREEKEFEETYWGFT</sequence>
<keyword evidence="6" id="KW-0547">Nucleotide-binding</keyword>
<organism evidence="11 12">
    <name type="scientific">Stylophora pistillata</name>
    <name type="common">Smooth cauliflower coral</name>
    <dbReference type="NCBI Taxonomy" id="50429"/>
    <lineage>
        <taxon>Eukaryota</taxon>
        <taxon>Metazoa</taxon>
        <taxon>Cnidaria</taxon>
        <taxon>Anthozoa</taxon>
        <taxon>Hexacorallia</taxon>
        <taxon>Scleractinia</taxon>
        <taxon>Astrocoeniina</taxon>
        <taxon>Pocilloporidae</taxon>
        <taxon>Stylophora</taxon>
    </lineage>
</organism>
<accession>A0A2B4SH50</accession>
<feature type="domain" description="Mab-21-like nucleotidyltransferase" evidence="9">
    <location>
        <begin position="566"/>
        <end position="774"/>
    </location>
</feature>